<dbReference type="PROSITE" id="PS51910">
    <property type="entry name" value="GH18_2"/>
    <property type="match status" value="1"/>
</dbReference>
<name>A0AAV7XHT8_9NEOP</name>
<dbReference type="Proteomes" id="UP001075354">
    <property type="component" value="Chromosome 10"/>
</dbReference>
<dbReference type="GO" id="GO:0008061">
    <property type="term" value="F:chitin binding"/>
    <property type="evidence" value="ECO:0007669"/>
    <property type="project" value="InterPro"/>
</dbReference>
<dbReference type="AlphaFoldDB" id="A0AAV7XHT8"/>
<dbReference type="PANTHER" id="PTHR11177">
    <property type="entry name" value="CHITINASE"/>
    <property type="match status" value="1"/>
</dbReference>
<keyword evidence="3" id="KW-1185">Reference proteome</keyword>
<dbReference type="InterPro" id="IPR001223">
    <property type="entry name" value="Glyco_hydro18_cat"/>
</dbReference>
<dbReference type="SMART" id="SM00636">
    <property type="entry name" value="Glyco_18"/>
    <property type="match status" value="1"/>
</dbReference>
<dbReference type="SUPFAM" id="SSF51445">
    <property type="entry name" value="(Trans)glycosidases"/>
    <property type="match status" value="1"/>
</dbReference>
<dbReference type="GO" id="GO:0005975">
    <property type="term" value="P:carbohydrate metabolic process"/>
    <property type="evidence" value="ECO:0007669"/>
    <property type="project" value="InterPro"/>
</dbReference>
<protein>
    <recommendedName>
        <fullName evidence="1">GH18 domain-containing protein</fullName>
    </recommendedName>
</protein>
<reference evidence="2" key="1">
    <citation type="submission" date="2022-12" db="EMBL/GenBank/DDBJ databases">
        <title>Chromosome-level genome assembly of the bean flower thrips Megalurothrips usitatus.</title>
        <authorList>
            <person name="Ma L."/>
            <person name="Liu Q."/>
            <person name="Li H."/>
            <person name="Cai W."/>
        </authorList>
    </citation>
    <scope>NUCLEOTIDE SEQUENCE</scope>
    <source>
        <strain evidence="2">Cailab_2022a</strain>
    </source>
</reference>
<evidence type="ECO:0000313" key="3">
    <source>
        <dbReference type="Proteomes" id="UP001075354"/>
    </source>
</evidence>
<feature type="domain" description="GH18" evidence="1">
    <location>
        <begin position="10"/>
        <end position="275"/>
    </location>
</feature>
<dbReference type="GO" id="GO:0004568">
    <property type="term" value="F:chitinase activity"/>
    <property type="evidence" value="ECO:0007669"/>
    <property type="project" value="TreeGrafter"/>
</dbReference>
<dbReference type="PANTHER" id="PTHR11177:SF144">
    <property type="entry name" value="CHITINASE 5"/>
    <property type="match status" value="1"/>
</dbReference>
<sequence length="275" mass="29180">MCRKHSGVIPNLTGTFDSPVCYSVSIGTPLPLIKFILTFAALQSSSCVAVSLGSLAALKSSTNSSAALGLSIGGWGEGSERFTAVSADPEKRRAFVYSVINTVKTYNLQAVELAWTSPTLRGGSQSDARNYNLLVEDTVRALRPMGLLVGVVLPVLNEVDVLKALDLPTLAKLADWLPVHGHGLHGHWDPYTDVNAPLFSPRRATSAPSYVGLLQMFLDVAPATSLALGMPAFGRTWVLADSPVPGGVGSKAEPAAVFSELGLLTYREVTIPYQK</sequence>
<dbReference type="GO" id="GO:0005576">
    <property type="term" value="C:extracellular region"/>
    <property type="evidence" value="ECO:0007669"/>
    <property type="project" value="TreeGrafter"/>
</dbReference>
<dbReference type="GO" id="GO:0006032">
    <property type="term" value="P:chitin catabolic process"/>
    <property type="evidence" value="ECO:0007669"/>
    <property type="project" value="TreeGrafter"/>
</dbReference>
<dbReference type="Pfam" id="PF00704">
    <property type="entry name" value="Glyco_hydro_18"/>
    <property type="match status" value="1"/>
</dbReference>
<evidence type="ECO:0000259" key="1">
    <source>
        <dbReference type="PROSITE" id="PS51910"/>
    </source>
</evidence>
<gene>
    <name evidence="2" type="ORF">ONE63_001084</name>
</gene>
<dbReference type="Gene3D" id="3.20.20.80">
    <property type="entry name" value="Glycosidases"/>
    <property type="match status" value="1"/>
</dbReference>
<organism evidence="2 3">
    <name type="scientific">Megalurothrips usitatus</name>
    <name type="common">bean blossom thrips</name>
    <dbReference type="NCBI Taxonomy" id="439358"/>
    <lineage>
        <taxon>Eukaryota</taxon>
        <taxon>Metazoa</taxon>
        <taxon>Ecdysozoa</taxon>
        <taxon>Arthropoda</taxon>
        <taxon>Hexapoda</taxon>
        <taxon>Insecta</taxon>
        <taxon>Pterygota</taxon>
        <taxon>Neoptera</taxon>
        <taxon>Paraneoptera</taxon>
        <taxon>Thysanoptera</taxon>
        <taxon>Terebrantia</taxon>
        <taxon>Thripoidea</taxon>
        <taxon>Thripidae</taxon>
        <taxon>Megalurothrips</taxon>
    </lineage>
</organism>
<comment type="caution">
    <text evidence="2">The sequence shown here is derived from an EMBL/GenBank/DDBJ whole genome shotgun (WGS) entry which is preliminary data.</text>
</comment>
<dbReference type="InterPro" id="IPR017853">
    <property type="entry name" value="GH"/>
</dbReference>
<dbReference type="EMBL" id="JAPTSV010000010">
    <property type="protein sequence ID" value="KAJ1523197.1"/>
    <property type="molecule type" value="Genomic_DNA"/>
</dbReference>
<proteinExistence type="predicted"/>
<accession>A0AAV7XHT8</accession>
<dbReference type="InterPro" id="IPR011583">
    <property type="entry name" value="Chitinase_II/V-like_cat"/>
</dbReference>
<dbReference type="InterPro" id="IPR050314">
    <property type="entry name" value="Glycosyl_Hydrlase_18"/>
</dbReference>
<evidence type="ECO:0000313" key="2">
    <source>
        <dbReference type="EMBL" id="KAJ1523197.1"/>
    </source>
</evidence>